<proteinExistence type="predicted"/>
<sequence>MKHKIIIFLTFILSLTLVLYPWISNMKYEHQSDNKITNLNKKMSNNKKDFTKEIEAMNVYNARLASGNVTLTDPFQPITVNDKSYFKIGNIDKSGIMGYIEIPSISVKLPIYHGSSSKVLEKGVGHLQNTSFPIGGKSTHSVLTGHTGLSSAKLFTDLVELKKKDNFLLHVVGKNLAYEVTSIKVVLPDQLSSLSIKNNQDLCTLVTCTPYGVNTHRLLVTGKRVNYNSVIKDKKKMLKKNKPSRWMREYKKALVIAFALFCSLILIIYIVNRYKRNI</sequence>
<dbReference type="Gene3D" id="2.40.260.10">
    <property type="entry name" value="Sortase"/>
    <property type="match status" value="1"/>
</dbReference>
<protein>
    <submittedName>
        <fullName evidence="4">Class C sortase</fullName>
    </submittedName>
</protein>
<accession>A0A6G8I2R5</accession>
<keyword evidence="3" id="KW-0812">Transmembrane</keyword>
<feature type="active site" description="Proton donor/acceptor" evidence="2">
    <location>
        <position position="146"/>
    </location>
</feature>
<evidence type="ECO:0000256" key="3">
    <source>
        <dbReference type="SAM" id="Phobius"/>
    </source>
</evidence>
<evidence type="ECO:0000256" key="1">
    <source>
        <dbReference type="ARBA" id="ARBA00022801"/>
    </source>
</evidence>
<keyword evidence="1" id="KW-0378">Hydrolase</keyword>
<name>A0A6G8I2R5_9STRE</name>
<evidence type="ECO:0000313" key="4">
    <source>
        <dbReference type="EMBL" id="QIM47389.1"/>
    </source>
</evidence>
<feature type="transmembrane region" description="Helical" evidence="3">
    <location>
        <begin position="6"/>
        <end position="23"/>
    </location>
</feature>
<dbReference type="AlphaFoldDB" id="A0A6G8I2R5"/>
<dbReference type="Proteomes" id="UP000503166">
    <property type="component" value="Plasmid p_CNU_G2"/>
</dbReference>
<dbReference type="NCBIfam" id="NF033745">
    <property type="entry name" value="class_C_sortase"/>
    <property type="match status" value="1"/>
</dbReference>
<dbReference type="GO" id="GO:0016787">
    <property type="term" value="F:hydrolase activity"/>
    <property type="evidence" value="ECO:0007669"/>
    <property type="project" value="UniProtKB-KW"/>
</dbReference>
<evidence type="ECO:0000313" key="5">
    <source>
        <dbReference type="Proteomes" id="UP000503166"/>
    </source>
</evidence>
<evidence type="ECO:0000256" key="2">
    <source>
        <dbReference type="PIRSR" id="PIRSR605754-1"/>
    </source>
</evidence>
<reference evidence="4 5" key="1">
    <citation type="submission" date="2019-12" db="EMBL/GenBank/DDBJ databases">
        <title>Complete genome sequence of Streptococcus sp. CNU G2 isolated frome Bos taurus coreanae.</title>
        <authorList>
            <person name="Park S.Y."/>
            <person name="Kim J.H."/>
            <person name="Seo S.W."/>
        </authorList>
    </citation>
    <scope>NUCLEOTIDE SEQUENCE [LARGE SCALE GENOMIC DNA]</scope>
    <source>
        <strain evidence="4 5">CNU G2</strain>
        <plasmid evidence="5">p_cnu_g2</plasmid>
    </source>
</reference>
<organism evidence="4 5">
    <name type="scientific">Streptococcus ruminicola</name>
    <dbReference type="NCBI Taxonomy" id="2686210"/>
    <lineage>
        <taxon>Bacteria</taxon>
        <taxon>Bacillati</taxon>
        <taxon>Bacillota</taxon>
        <taxon>Bacilli</taxon>
        <taxon>Lactobacillales</taxon>
        <taxon>Streptococcaceae</taxon>
        <taxon>Streptococcus</taxon>
    </lineage>
</organism>
<feature type="active site" description="Acyl-thioester intermediate" evidence="2">
    <location>
        <position position="208"/>
    </location>
</feature>
<dbReference type="CDD" id="cd05827">
    <property type="entry name" value="Sortase_C"/>
    <property type="match status" value="1"/>
</dbReference>
<dbReference type="InterPro" id="IPR005754">
    <property type="entry name" value="Sortase"/>
</dbReference>
<dbReference type="InterPro" id="IPR042002">
    <property type="entry name" value="Sortase_C"/>
</dbReference>
<gene>
    <name evidence="4" type="ORF">GPZ88_09940</name>
</gene>
<dbReference type="InterPro" id="IPR023365">
    <property type="entry name" value="Sortase_dom-sf"/>
</dbReference>
<dbReference type="NCBIfam" id="TIGR01076">
    <property type="entry name" value="sortase_fam"/>
    <property type="match status" value="1"/>
</dbReference>
<keyword evidence="4" id="KW-0614">Plasmid</keyword>
<dbReference type="SUPFAM" id="SSF63817">
    <property type="entry name" value="Sortase"/>
    <property type="match status" value="1"/>
</dbReference>
<dbReference type="KEGG" id="srum:GPZ88_09940"/>
<feature type="transmembrane region" description="Helical" evidence="3">
    <location>
        <begin position="253"/>
        <end position="271"/>
    </location>
</feature>
<keyword evidence="3" id="KW-0472">Membrane</keyword>
<geneLocation type="plasmid" evidence="5">
    <name>p_cnu_g2</name>
</geneLocation>
<dbReference type="EMBL" id="CP046920">
    <property type="protein sequence ID" value="QIM47389.1"/>
    <property type="molecule type" value="Genomic_DNA"/>
</dbReference>
<keyword evidence="3" id="KW-1133">Transmembrane helix</keyword>
<dbReference type="Pfam" id="PF04203">
    <property type="entry name" value="Sortase"/>
    <property type="match status" value="1"/>
</dbReference>